<organism evidence="1 2">
    <name type="scientific">Bacillus pseudomycoides</name>
    <dbReference type="NCBI Taxonomy" id="64104"/>
    <lineage>
        <taxon>Bacteria</taxon>
        <taxon>Bacillati</taxon>
        <taxon>Bacillota</taxon>
        <taxon>Bacilli</taxon>
        <taxon>Bacillales</taxon>
        <taxon>Bacillaceae</taxon>
        <taxon>Bacillus</taxon>
        <taxon>Bacillus cereus group</taxon>
    </lineage>
</organism>
<evidence type="ECO:0008006" key="3">
    <source>
        <dbReference type="Google" id="ProtNLM"/>
    </source>
</evidence>
<gene>
    <name evidence="1" type="ORF">CN613_14155</name>
</gene>
<protein>
    <recommendedName>
        <fullName evidence="3">Necrosis inducing protein (NPP1)</fullName>
    </recommendedName>
</protein>
<accession>A0A2B5Q430</accession>
<comment type="caution">
    <text evidence="1">The sequence shown here is derived from an EMBL/GenBank/DDBJ whole genome shotgun (WGS) entry which is preliminary data.</text>
</comment>
<dbReference type="Pfam" id="PF05630">
    <property type="entry name" value="NPP1"/>
    <property type="match status" value="1"/>
</dbReference>
<evidence type="ECO:0000313" key="2">
    <source>
        <dbReference type="Proteomes" id="UP000219775"/>
    </source>
</evidence>
<dbReference type="EMBL" id="NUDP01000049">
    <property type="protein sequence ID" value="PEM68712.1"/>
    <property type="molecule type" value="Genomic_DNA"/>
</dbReference>
<dbReference type="AlphaFoldDB" id="A0A2B5Q430"/>
<dbReference type="InterPro" id="IPR008701">
    <property type="entry name" value="NPP1"/>
</dbReference>
<name>A0A2B5Q430_9BACI</name>
<dbReference type="RefSeq" id="WP_097849500.1">
    <property type="nucleotide sequence ID" value="NZ_NUBH01000098.1"/>
</dbReference>
<evidence type="ECO:0000313" key="1">
    <source>
        <dbReference type="EMBL" id="PEM68712.1"/>
    </source>
</evidence>
<reference evidence="1 2" key="1">
    <citation type="submission" date="2017-09" db="EMBL/GenBank/DDBJ databases">
        <title>Large-scale bioinformatics analysis of Bacillus genomes uncovers conserved roles of natural products in bacterial physiology.</title>
        <authorList>
            <consortium name="Agbiome Team Llc"/>
            <person name="Bleich R.M."/>
            <person name="Grubbs K.J."/>
            <person name="Santa Maria K.C."/>
            <person name="Allen S.E."/>
            <person name="Farag S."/>
            <person name="Shank E.A."/>
            <person name="Bowers A."/>
        </authorList>
    </citation>
    <scope>NUCLEOTIDE SEQUENCE [LARGE SCALE GENOMIC DNA]</scope>
    <source>
        <strain evidence="1 2">AFS009893</strain>
    </source>
</reference>
<sequence length="274" mass="31594">MFNKQNFFKKTFITFSAIGGSFGILSSNVEAAPNPSAYLATLQFDGTDWMDTGEKNFPHAFRFQSYDNDIEHNKENEIRFKIGNTVTGIGSTGLTNRGPNNQQPSVYFHIAKKGEYEIYEYWLYYADNDWINNHEHDWEKYFVYLKNGVPTHLLISSHNGYKIKSWSEVPKDDGHPLIGVDGGAHAMKWDKEDGVQIRYNGDITKNNGRLDEGDQANQPWILYSNDPIDDVTKYLAAPDTFYYGDPAYLLYSNEYSDPRQAPWKREEWDNPPLP</sequence>
<dbReference type="Proteomes" id="UP000219775">
    <property type="component" value="Unassembled WGS sequence"/>
</dbReference>
<proteinExistence type="predicted"/>